<protein>
    <recommendedName>
        <fullName evidence="3">DUF5723 domain-containing protein</fullName>
    </recommendedName>
</protein>
<sequence>MCAALALVAGREALAQTSGRPEAPLVLRLPASARYAAMANAGVSGNDGDVIFYNPGMLAQARGVAVSVQRYGAQATTGAFGSVQALGSFSIGIGAQTLNYGAPGYNDLDAAVRAGATRLSDGGPVSASSSAFTVGVAHTIKGLRLGASVKYAEERLADVRDGSLAVDVGINKAMGPATLSASIQNLGASPALGGVNGALPTRVTVGYGGGLFPIWEHWDIGMQTQLSVERDGFVRPAGGVELGYVPVEGVAIVLRQGLRLPRERDESLVTAGVGVNVDRFSLDYAMEPMRGGRPVAHRVGVRIR</sequence>
<dbReference type="EMBL" id="CP011454">
    <property type="protein sequence ID" value="AMW05673.1"/>
    <property type="molecule type" value="Genomic_DNA"/>
</dbReference>
<organism evidence="1 2">
    <name type="scientific">Gemmatimonas phototrophica</name>
    <dbReference type="NCBI Taxonomy" id="1379270"/>
    <lineage>
        <taxon>Bacteria</taxon>
        <taxon>Pseudomonadati</taxon>
        <taxon>Gemmatimonadota</taxon>
        <taxon>Gemmatimonadia</taxon>
        <taxon>Gemmatimonadales</taxon>
        <taxon>Gemmatimonadaceae</taxon>
        <taxon>Gemmatimonas</taxon>
    </lineage>
</organism>
<reference evidence="1 2" key="2">
    <citation type="journal article" date="2016" name="Environ. Microbiol. Rep.">
        <title>Metagenomic evidence for the presence of phototrophic Gemmatimonadetes bacteria in diverse environments.</title>
        <authorList>
            <person name="Zeng Y."/>
            <person name="Baumbach J."/>
            <person name="Barbosa E.G."/>
            <person name="Azevedo V."/>
            <person name="Zhang C."/>
            <person name="Koblizek M."/>
        </authorList>
    </citation>
    <scope>NUCLEOTIDE SEQUENCE [LARGE SCALE GENOMIC DNA]</scope>
    <source>
        <strain evidence="1 2">AP64</strain>
    </source>
</reference>
<dbReference type="Proteomes" id="UP000076404">
    <property type="component" value="Chromosome"/>
</dbReference>
<dbReference type="STRING" id="1379270.GEMMAAP_14420"/>
<proteinExistence type="predicted"/>
<dbReference type="KEGG" id="gph:GEMMAAP_14420"/>
<name>A0A143BM50_9BACT</name>
<dbReference type="AlphaFoldDB" id="A0A143BM50"/>
<evidence type="ECO:0000313" key="1">
    <source>
        <dbReference type="EMBL" id="AMW05673.1"/>
    </source>
</evidence>
<accession>A0A143BM50</accession>
<gene>
    <name evidence="1" type="ORF">GEMMAAP_14420</name>
</gene>
<keyword evidence="2" id="KW-1185">Reference proteome</keyword>
<reference evidence="1 2" key="1">
    <citation type="journal article" date="2014" name="Proc. Natl. Acad. Sci. U.S.A.">
        <title>Functional type 2 photosynthetic reaction centers found in the rare bacterial phylum Gemmatimonadetes.</title>
        <authorList>
            <person name="Zeng Y."/>
            <person name="Feng F."/>
            <person name="Medova H."/>
            <person name="Dean J."/>
            <person name="Koblizek M."/>
        </authorList>
    </citation>
    <scope>NUCLEOTIDE SEQUENCE [LARGE SCALE GENOMIC DNA]</scope>
    <source>
        <strain evidence="1 2">AP64</strain>
    </source>
</reference>
<evidence type="ECO:0008006" key="3">
    <source>
        <dbReference type="Google" id="ProtNLM"/>
    </source>
</evidence>
<dbReference type="eggNOG" id="COG2067">
    <property type="taxonomic scope" value="Bacteria"/>
</dbReference>
<evidence type="ECO:0000313" key="2">
    <source>
        <dbReference type="Proteomes" id="UP000076404"/>
    </source>
</evidence>